<dbReference type="Proteomes" id="UP001469553">
    <property type="component" value="Unassembled WGS sequence"/>
</dbReference>
<name>A0ABV1A6H2_9TELE</name>
<gene>
    <name evidence="2" type="ORF">AMECASPLE_009275</name>
</gene>
<proteinExistence type="predicted"/>
<evidence type="ECO:0000256" key="1">
    <source>
        <dbReference type="SAM" id="MobiDB-lite"/>
    </source>
</evidence>
<feature type="region of interest" description="Disordered" evidence="1">
    <location>
        <begin position="37"/>
        <end position="58"/>
    </location>
</feature>
<keyword evidence="3" id="KW-1185">Reference proteome</keyword>
<organism evidence="2 3">
    <name type="scientific">Ameca splendens</name>
    <dbReference type="NCBI Taxonomy" id="208324"/>
    <lineage>
        <taxon>Eukaryota</taxon>
        <taxon>Metazoa</taxon>
        <taxon>Chordata</taxon>
        <taxon>Craniata</taxon>
        <taxon>Vertebrata</taxon>
        <taxon>Euteleostomi</taxon>
        <taxon>Actinopterygii</taxon>
        <taxon>Neopterygii</taxon>
        <taxon>Teleostei</taxon>
        <taxon>Neoteleostei</taxon>
        <taxon>Acanthomorphata</taxon>
        <taxon>Ovalentaria</taxon>
        <taxon>Atherinomorphae</taxon>
        <taxon>Cyprinodontiformes</taxon>
        <taxon>Goodeidae</taxon>
        <taxon>Ameca</taxon>
    </lineage>
</organism>
<dbReference type="EMBL" id="JAHRIP010085154">
    <property type="protein sequence ID" value="MEQ2314154.1"/>
    <property type="molecule type" value="Genomic_DNA"/>
</dbReference>
<evidence type="ECO:0000313" key="2">
    <source>
        <dbReference type="EMBL" id="MEQ2314154.1"/>
    </source>
</evidence>
<evidence type="ECO:0000313" key="3">
    <source>
        <dbReference type="Proteomes" id="UP001469553"/>
    </source>
</evidence>
<protein>
    <submittedName>
        <fullName evidence="2">Uncharacterized protein</fullName>
    </submittedName>
</protein>
<comment type="caution">
    <text evidence="2">The sequence shown here is derived from an EMBL/GenBank/DDBJ whole genome shotgun (WGS) entry which is preliminary data.</text>
</comment>
<feature type="compositionally biased region" description="Basic and acidic residues" evidence="1">
    <location>
        <begin position="47"/>
        <end position="58"/>
    </location>
</feature>
<accession>A0ABV1A6H2</accession>
<sequence>MCASLLFLDSEEEHEVTNCSSDCNSRPLLWRRRKMRESKGTLRSGRKKIEGLSKTKRDSSTICSKPRLFFSLSEGKNVFLDCNNKMLKLQQWQIKLCYHWINTHPLNKPYYFKITYINH</sequence>
<reference evidence="2 3" key="1">
    <citation type="submission" date="2021-06" db="EMBL/GenBank/DDBJ databases">
        <authorList>
            <person name="Palmer J.M."/>
        </authorList>
    </citation>
    <scope>NUCLEOTIDE SEQUENCE [LARGE SCALE GENOMIC DNA]</scope>
    <source>
        <strain evidence="2 3">AS_MEX2019</strain>
        <tissue evidence="2">Muscle</tissue>
    </source>
</reference>